<evidence type="ECO:0000256" key="5">
    <source>
        <dbReference type="ARBA" id="ARBA00023136"/>
    </source>
</evidence>
<dbReference type="CDD" id="cd06173">
    <property type="entry name" value="MFS_MefA_like"/>
    <property type="match status" value="1"/>
</dbReference>
<sequence>MTDTAAAVDATGDTSDPTKGAYRRLGGAYRRLGGGYWRLWSAAVLSRLGDAVRTPALALLTASLTRDPRTIAVVVVAGQLPPLLFGLIGGVYADRWDRRRTMAVVDGLRAVLVGAFAVLVATGRTSIAVLAGCAFLLATLGTLFDASAFAILPGLVPADRLATANGRLQAGTALASGFVGAPAAGVLFAIAAALPFAVDAMSFAVAALLALTLRPTRPTGARQNGARRNGAGAGSVPRGRSLWREAGDGLRWIRRDGTLCRITVLAAVTNLAISAMIATLVLYALDVLKVSEAGYGAFMAVAVVGALIGALGAGRLARRFGALSGLRWVLLGQTVALAGLALSRHPVPGALTLAVFSAGTAVWNALWAAYGQRNVPAELLGRVGSAQRMAGMLTAPIGAALGGFVAEAYGLPVVVYAAAVILALATTVAWRTLSRGGEPGRVDSSASTPTS</sequence>
<dbReference type="Proteomes" id="UP001597260">
    <property type="component" value="Unassembled WGS sequence"/>
</dbReference>
<keyword evidence="2" id="KW-1003">Cell membrane</keyword>
<feature type="transmembrane region" description="Helical" evidence="6">
    <location>
        <begin position="390"/>
        <end position="409"/>
    </location>
</feature>
<accession>A0ABW3Y9N5</accession>
<feature type="transmembrane region" description="Helical" evidence="6">
    <location>
        <begin position="259"/>
        <end position="283"/>
    </location>
</feature>
<keyword evidence="4 6" id="KW-1133">Transmembrane helix</keyword>
<feature type="transmembrane region" description="Helical" evidence="6">
    <location>
        <begin position="325"/>
        <end position="343"/>
    </location>
</feature>
<evidence type="ECO:0000313" key="9">
    <source>
        <dbReference type="Proteomes" id="UP001597260"/>
    </source>
</evidence>
<evidence type="ECO:0000256" key="6">
    <source>
        <dbReference type="SAM" id="Phobius"/>
    </source>
</evidence>
<evidence type="ECO:0000256" key="3">
    <source>
        <dbReference type="ARBA" id="ARBA00022692"/>
    </source>
</evidence>
<feature type="transmembrane region" description="Helical" evidence="6">
    <location>
        <begin position="415"/>
        <end position="433"/>
    </location>
</feature>
<evidence type="ECO:0000313" key="8">
    <source>
        <dbReference type="EMBL" id="MFD1321168.1"/>
    </source>
</evidence>
<feature type="transmembrane region" description="Helical" evidence="6">
    <location>
        <begin position="127"/>
        <end position="156"/>
    </location>
</feature>
<dbReference type="PROSITE" id="PS50850">
    <property type="entry name" value="MFS"/>
    <property type="match status" value="1"/>
</dbReference>
<reference evidence="9" key="1">
    <citation type="journal article" date="2019" name="Int. J. Syst. Evol. Microbiol.">
        <title>The Global Catalogue of Microorganisms (GCM) 10K type strain sequencing project: providing services to taxonomists for standard genome sequencing and annotation.</title>
        <authorList>
            <consortium name="The Broad Institute Genomics Platform"/>
            <consortium name="The Broad Institute Genome Sequencing Center for Infectious Disease"/>
            <person name="Wu L."/>
            <person name="Ma J."/>
        </authorList>
    </citation>
    <scope>NUCLEOTIDE SEQUENCE [LARGE SCALE GENOMIC DNA]</scope>
    <source>
        <strain evidence="9">JCM 31037</strain>
    </source>
</reference>
<protein>
    <submittedName>
        <fullName evidence="8">MFS transporter</fullName>
    </submittedName>
</protein>
<feature type="domain" description="Major facilitator superfamily (MFS) profile" evidence="7">
    <location>
        <begin position="35"/>
        <end position="435"/>
    </location>
</feature>
<dbReference type="PANTHER" id="PTHR23513:SF6">
    <property type="entry name" value="MAJOR FACILITATOR SUPERFAMILY ASSOCIATED DOMAIN-CONTAINING PROTEIN"/>
    <property type="match status" value="1"/>
</dbReference>
<name>A0ABW3Y9N5_9ACTN</name>
<comment type="caution">
    <text evidence="8">The sequence shown here is derived from an EMBL/GenBank/DDBJ whole genome shotgun (WGS) entry which is preliminary data.</text>
</comment>
<dbReference type="PANTHER" id="PTHR23513">
    <property type="entry name" value="INTEGRAL MEMBRANE EFFLUX PROTEIN-RELATED"/>
    <property type="match status" value="1"/>
</dbReference>
<dbReference type="Gene3D" id="1.20.1250.20">
    <property type="entry name" value="MFS general substrate transporter like domains"/>
    <property type="match status" value="1"/>
</dbReference>
<feature type="transmembrane region" description="Helical" evidence="6">
    <location>
        <begin position="168"/>
        <end position="190"/>
    </location>
</feature>
<dbReference type="RefSeq" id="WP_377569072.1">
    <property type="nucleotide sequence ID" value="NZ_JBHTMP010000010.1"/>
</dbReference>
<dbReference type="Pfam" id="PF07690">
    <property type="entry name" value="MFS_1"/>
    <property type="match status" value="1"/>
</dbReference>
<evidence type="ECO:0000256" key="2">
    <source>
        <dbReference type="ARBA" id="ARBA00022475"/>
    </source>
</evidence>
<evidence type="ECO:0000259" key="7">
    <source>
        <dbReference type="PROSITE" id="PS50850"/>
    </source>
</evidence>
<dbReference type="InterPro" id="IPR036259">
    <property type="entry name" value="MFS_trans_sf"/>
</dbReference>
<evidence type="ECO:0000256" key="1">
    <source>
        <dbReference type="ARBA" id="ARBA00004651"/>
    </source>
</evidence>
<feature type="transmembrane region" description="Helical" evidence="6">
    <location>
        <begin position="295"/>
        <end position="313"/>
    </location>
</feature>
<dbReference type="SUPFAM" id="SSF103473">
    <property type="entry name" value="MFS general substrate transporter"/>
    <property type="match status" value="1"/>
</dbReference>
<comment type="subcellular location">
    <subcellularLocation>
        <location evidence="1">Cell membrane</location>
        <topology evidence="1">Multi-pass membrane protein</topology>
    </subcellularLocation>
</comment>
<feature type="transmembrane region" description="Helical" evidence="6">
    <location>
        <begin position="349"/>
        <end position="370"/>
    </location>
</feature>
<dbReference type="InterPro" id="IPR011701">
    <property type="entry name" value="MFS"/>
</dbReference>
<organism evidence="8 9">
    <name type="scientific">Micromonospora sonneratiae</name>
    <dbReference type="NCBI Taxonomy" id="1184706"/>
    <lineage>
        <taxon>Bacteria</taxon>
        <taxon>Bacillati</taxon>
        <taxon>Actinomycetota</taxon>
        <taxon>Actinomycetes</taxon>
        <taxon>Micromonosporales</taxon>
        <taxon>Micromonosporaceae</taxon>
        <taxon>Micromonospora</taxon>
    </lineage>
</organism>
<dbReference type="InterPro" id="IPR020846">
    <property type="entry name" value="MFS_dom"/>
</dbReference>
<feature type="transmembrane region" description="Helical" evidence="6">
    <location>
        <begin position="70"/>
        <end position="91"/>
    </location>
</feature>
<keyword evidence="9" id="KW-1185">Reference proteome</keyword>
<keyword evidence="3 6" id="KW-0812">Transmembrane</keyword>
<keyword evidence="5 6" id="KW-0472">Membrane</keyword>
<gene>
    <name evidence="8" type="ORF">ACFQ4H_08710</name>
</gene>
<evidence type="ECO:0000256" key="4">
    <source>
        <dbReference type="ARBA" id="ARBA00022989"/>
    </source>
</evidence>
<dbReference type="EMBL" id="JBHTMP010000010">
    <property type="protein sequence ID" value="MFD1321168.1"/>
    <property type="molecule type" value="Genomic_DNA"/>
</dbReference>
<feature type="transmembrane region" description="Helical" evidence="6">
    <location>
        <begin position="103"/>
        <end position="121"/>
    </location>
</feature>
<proteinExistence type="predicted"/>